<keyword evidence="2" id="KW-1185">Reference proteome</keyword>
<dbReference type="EMBL" id="CP003316">
    <property type="protein sequence ID" value="AFA39704.1"/>
    <property type="molecule type" value="Genomic_DNA"/>
</dbReference>
<gene>
    <name evidence="1" type="ordered locus">Pogu_1677</name>
</gene>
<reference evidence="1 2" key="1">
    <citation type="journal article" date="2012" name="Stand. Genomic Sci.">
        <title>Complete genome sequence of Pyrobaculum oguniense.</title>
        <authorList>
            <person name="Bernick D.L."/>
            <person name="Karplus K."/>
            <person name="Lui L.M."/>
            <person name="Coker J.K."/>
            <person name="Murphy J.N."/>
            <person name="Chan P.P."/>
            <person name="Cozen A.E."/>
            <person name="Lowe T.M."/>
        </authorList>
    </citation>
    <scope>NUCLEOTIDE SEQUENCE [LARGE SCALE GENOMIC DNA]</scope>
    <source>
        <strain evidence="1 2">TE7</strain>
    </source>
</reference>
<accession>H6QAU5</accession>
<evidence type="ECO:0000313" key="2">
    <source>
        <dbReference type="Proteomes" id="UP000009062"/>
    </source>
</evidence>
<organism evidence="1 2">
    <name type="scientific">Pyrobaculum oguniense (strain DSM 13380 / JCM 10595 / TE7)</name>
    <dbReference type="NCBI Taxonomy" id="698757"/>
    <lineage>
        <taxon>Archaea</taxon>
        <taxon>Thermoproteota</taxon>
        <taxon>Thermoprotei</taxon>
        <taxon>Thermoproteales</taxon>
        <taxon>Thermoproteaceae</taxon>
        <taxon>Pyrobaculum</taxon>
    </lineage>
</organism>
<name>H6QAU5_PYROT</name>
<dbReference type="KEGG" id="pog:Pogu_1677"/>
<protein>
    <submittedName>
        <fullName evidence="1">Uncharacterized protein</fullName>
    </submittedName>
</protein>
<sequence>MGAARVTVWRIEEVVLSGGGALGELSFGIKSPAFCFHQHHFSKCDEARATWREALLGGLAEGRVMGGVFLKPRLSWAGREGWGVCQSAICRGHARRLRRCVIYVGWAGASDVRTARKGVTQRRIISSAAPSAA</sequence>
<dbReference type="HOGENOM" id="CLU_1902022_0_0_2"/>
<evidence type="ECO:0000313" key="1">
    <source>
        <dbReference type="EMBL" id="AFA39704.1"/>
    </source>
</evidence>
<dbReference type="Proteomes" id="UP000009062">
    <property type="component" value="Chromosome"/>
</dbReference>
<dbReference type="AlphaFoldDB" id="H6QAU5"/>
<dbReference type="STRING" id="698757.Pogu_1677"/>
<proteinExistence type="predicted"/>